<protein>
    <submittedName>
        <fullName evidence="7">Uncharacterized protein</fullName>
    </submittedName>
</protein>
<evidence type="ECO:0000313" key="8">
    <source>
        <dbReference type="Proteomes" id="UP000738359"/>
    </source>
</evidence>
<keyword evidence="5 6" id="KW-0472">Membrane</keyword>
<evidence type="ECO:0000256" key="6">
    <source>
        <dbReference type="SAM" id="Phobius"/>
    </source>
</evidence>
<keyword evidence="4 6" id="KW-1133">Transmembrane helix</keyword>
<feature type="transmembrane region" description="Helical" evidence="6">
    <location>
        <begin position="116"/>
        <end position="140"/>
    </location>
</feature>
<dbReference type="Pfam" id="PF02040">
    <property type="entry name" value="ArsB"/>
    <property type="match status" value="1"/>
</dbReference>
<evidence type="ECO:0000256" key="5">
    <source>
        <dbReference type="ARBA" id="ARBA00023136"/>
    </source>
</evidence>
<dbReference type="InterPro" id="IPR000802">
    <property type="entry name" value="Arsenical_pump_ArsB"/>
</dbReference>
<dbReference type="GO" id="GO:0015105">
    <property type="term" value="F:arsenite transmembrane transporter activity"/>
    <property type="evidence" value="ECO:0007669"/>
    <property type="project" value="InterPro"/>
</dbReference>
<evidence type="ECO:0000256" key="2">
    <source>
        <dbReference type="ARBA" id="ARBA00022475"/>
    </source>
</evidence>
<comment type="subcellular location">
    <subcellularLocation>
        <location evidence="1">Cell membrane</location>
        <topology evidence="1">Multi-pass membrane protein</topology>
    </subcellularLocation>
</comment>
<dbReference type="EMBL" id="JAAAHY010001403">
    <property type="protein sequence ID" value="KAF9949486.1"/>
    <property type="molecule type" value="Genomic_DNA"/>
</dbReference>
<reference evidence="7" key="1">
    <citation type="journal article" date="2020" name="Fungal Divers.">
        <title>Resolving the Mortierellaceae phylogeny through synthesis of multi-gene phylogenetics and phylogenomics.</title>
        <authorList>
            <person name="Vandepol N."/>
            <person name="Liber J."/>
            <person name="Desiro A."/>
            <person name="Na H."/>
            <person name="Kennedy M."/>
            <person name="Barry K."/>
            <person name="Grigoriev I.V."/>
            <person name="Miller A.N."/>
            <person name="O'Donnell K."/>
            <person name="Stajich J.E."/>
            <person name="Bonito G."/>
        </authorList>
    </citation>
    <scope>NUCLEOTIDE SEQUENCE</scope>
    <source>
        <strain evidence="7">CK1249</strain>
    </source>
</reference>
<keyword evidence="8" id="KW-1185">Reference proteome</keyword>
<dbReference type="Proteomes" id="UP000738359">
    <property type="component" value="Unassembled WGS sequence"/>
</dbReference>
<dbReference type="GO" id="GO:0005886">
    <property type="term" value="C:plasma membrane"/>
    <property type="evidence" value="ECO:0007669"/>
    <property type="project" value="UniProtKB-SubCell"/>
</dbReference>
<evidence type="ECO:0000256" key="3">
    <source>
        <dbReference type="ARBA" id="ARBA00022692"/>
    </source>
</evidence>
<gene>
    <name evidence="7" type="ORF">BGZ70_001761</name>
</gene>
<sequence length="183" mass="20214">MPQSPSKKRISAFERKLPLMHAIANRMPWAIPPFAFSMFIMVEGLSNSGWIAIFATWATKLAPNYIAATYAIGFVAVLLCNIFNNLPMTILVARVLQHPNFANSPVATPEVVKGCLFALVVGSNLGACTTLVGSMAGLVWDSLLRNKNSRVGYWNFFKWNMRVMPVVIFVALSIVVAELTVMY</sequence>
<dbReference type="PRINTS" id="PR00758">
    <property type="entry name" value="ARSENICPUMP"/>
</dbReference>
<keyword evidence="2" id="KW-1003">Cell membrane</keyword>
<keyword evidence="3 6" id="KW-0812">Transmembrane</keyword>
<dbReference type="PANTHER" id="PTHR43302:SF5">
    <property type="entry name" value="TRANSPORTER ARSB-RELATED"/>
    <property type="match status" value="1"/>
</dbReference>
<name>A0A9P6LXG1_MORAP</name>
<feature type="transmembrane region" description="Helical" evidence="6">
    <location>
        <begin position="161"/>
        <end position="182"/>
    </location>
</feature>
<proteinExistence type="predicted"/>
<accession>A0A9P6LXG1</accession>
<feature type="transmembrane region" description="Helical" evidence="6">
    <location>
        <begin position="34"/>
        <end position="58"/>
    </location>
</feature>
<evidence type="ECO:0000313" key="7">
    <source>
        <dbReference type="EMBL" id="KAF9949486.1"/>
    </source>
</evidence>
<dbReference type="OrthoDB" id="442352at2759"/>
<organism evidence="7 8">
    <name type="scientific">Mortierella alpina</name>
    <name type="common">Oleaginous fungus</name>
    <name type="synonym">Mortierella renispora</name>
    <dbReference type="NCBI Taxonomy" id="64518"/>
    <lineage>
        <taxon>Eukaryota</taxon>
        <taxon>Fungi</taxon>
        <taxon>Fungi incertae sedis</taxon>
        <taxon>Mucoromycota</taxon>
        <taxon>Mortierellomycotina</taxon>
        <taxon>Mortierellomycetes</taxon>
        <taxon>Mortierellales</taxon>
        <taxon>Mortierellaceae</taxon>
        <taxon>Mortierella</taxon>
    </lineage>
</organism>
<comment type="caution">
    <text evidence="7">The sequence shown here is derived from an EMBL/GenBank/DDBJ whole genome shotgun (WGS) entry which is preliminary data.</text>
</comment>
<evidence type="ECO:0000256" key="4">
    <source>
        <dbReference type="ARBA" id="ARBA00022989"/>
    </source>
</evidence>
<dbReference type="AlphaFoldDB" id="A0A9P6LXG1"/>
<feature type="transmembrane region" description="Helical" evidence="6">
    <location>
        <begin position="70"/>
        <end position="96"/>
    </location>
</feature>
<dbReference type="PANTHER" id="PTHR43302">
    <property type="entry name" value="TRANSPORTER ARSB-RELATED"/>
    <property type="match status" value="1"/>
</dbReference>
<evidence type="ECO:0000256" key="1">
    <source>
        <dbReference type="ARBA" id="ARBA00004651"/>
    </source>
</evidence>